<protein>
    <recommendedName>
        <fullName evidence="1">HNH nuclease domain-containing protein</fullName>
    </recommendedName>
</protein>
<proteinExistence type="predicted"/>
<reference evidence="2" key="1">
    <citation type="submission" date="2018-10" db="EMBL/GenBank/DDBJ databases">
        <title>Schaedlerella arabinophila gen. nov. sp. nov., isolated from the mouse intestinal tract and comparative analysis with the genome of the closely related altered Schaedler flora strain ASF502.</title>
        <authorList>
            <person name="Miyake S."/>
            <person name="Soh M."/>
            <person name="Seedorf H."/>
        </authorList>
    </citation>
    <scope>NUCLEOTIDE SEQUENCE [LARGE SCALE GENOMIC DNA]</scope>
    <source>
        <strain evidence="2">DSM 106076</strain>
    </source>
</reference>
<feature type="domain" description="HNH nuclease" evidence="1">
    <location>
        <begin position="54"/>
        <end position="110"/>
    </location>
</feature>
<evidence type="ECO:0000313" key="2">
    <source>
        <dbReference type="EMBL" id="RRK33452.1"/>
    </source>
</evidence>
<dbReference type="Pfam" id="PF01844">
    <property type="entry name" value="HNH"/>
    <property type="match status" value="1"/>
</dbReference>
<gene>
    <name evidence="2" type="ORF">EBB54_20450</name>
</gene>
<dbReference type="GO" id="GO:0004519">
    <property type="term" value="F:endonuclease activity"/>
    <property type="evidence" value="ECO:0007669"/>
    <property type="project" value="InterPro"/>
</dbReference>
<dbReference type="SMART" id="SM00507">
    <property type="entry name" value="HNHc"/>
    <property type="match status" value="1"/>
</dbReference>
<evidence type="ECO:0000259" key="1">
    <source>
        <dbReference type="SMART" id="SM00507"/>
    </source>
</evidence>
<accession>A0A3R8JQD7</accession>
<organism evidence="2 3">
    <name type="scientific">Schaedlerella arabinosiphila</name>
    <dbReference type="NCBI Taxonomy" id="2044587"/>
    <lineage>
        <taxon>Bacteria</taxon>
        <taxon>Bacillati</taxon>
        <taxon>Bacillota</taxon>
        <taxon>Clostridia</taxon>
        <taxon>Lachnospirales</taxon>
        <taxon>Lachnospiraceae</taxon>
        <taxon>Schaedlerella</taxon>
    </lineage>
</organism>
<name>A0A3R8JQD7_9FIRM</name>
<dbReference type="Gene3D" id="1.10.30.50">
    <property type="match status" value="1"/>
</dbReference>
<dbReference type="Proteomes" id="UP000274920">
    <property type="component" value="Unassembled WGS sequence"/>
</dbReference>
<evidence type="ECO:0000313" key="3">
    <source>
        <dbReference type="Proteomes" id="UP000274920"/>
    </source>
</evidence>
<dbReference type="InterPro" id="IPR003615">
    <property type="entry name" value="HNH_nuc"/>
</dbReference>
<dbReference type="GO" id="GO:0003676">
    <property type="term" value="F:nucleic acid binding"/>
    <property type="evidence" value="ECO:0007669"/>
    <property type="project" value="InterPro"/>
</dbReference>
<dbReference type="AlphaFoldDB" id="A0A3R8JQD7"/>
<dbReference type="RefSeq" id="WP_125128708.1">
    <property type="nucleotide sequence ID" value="NZ_RHJS01000002.1"/>
</dbReference>
<dbReference type="EMBL" id="RHJS01000002">
    <property type="protein sequence ID" value="RRK33452.1"/>
    <property type="molecule type" value="Genomic_DNA"/>
</dbReference>
<keyword evidence="3" id="KW-1185">Reference proteome</keyword>
<dbReference type="CDD" id="cd00085">
    <property type="entry name" value="HNHc"/>
    <property type="match status" value="1"/>
</dbReference>
<dbReference type="GO" id="GO:0008270">
    <property type="term" value="F:zinc ion binding"/>
    <property type="evidence" value="ECO:0007669"/>
    <property type="project" value="InterPro"/>
</dbReference>
<sequence>MIHISKDKTPPQILLDNADKWTDELKNNICKYGGYAKIPIEIKNAMWTHYRHESIKDKLFASSFNKCAFCESKPAESGNIEVEHFKPKSLYPDLAFKWDNFLPVCRKCNDSKRDHDTGNEPIVNPSVDNPEEIFTYYFLNIVPIKESDTVAEKTIEVCDLNSERLYDARSKLLHSLCSYEHQAKEWIKEIDTSDTQRKRINRINRLRDSVEILDKLMDAEQTYAGFCRYFLNNSKVYKRAKQLLEEES</sequence>
<comment type="caution">
    <text evidence="2">The sequence shown here is derived from an EMBL/GenBank/DDBJ whole genome shotgun (WGS) entry which is preliminary data.</text>
</comment>
<dbReference type="InterPro" id="IPR002711">
    <property type="entry name" value="HNH"/>
</dbReference>